<dbReference type="OrthoDB" id="5964170at2759"/>
<name>A0A267H4Z4_9PLAT</name>
<accession>A0A267H4Z4</accession>
<sequence length="329" mass="35672">MSAGEEELQSESPTASLCQLLPLWFDDDDASGGQRKHRTASSISLNMWGDCRPANYAKSVRRARLFRPARLALFARVKSELESAGVEYALYGGSALAVHRESGRMIPHDSDIDLVVREVDFARLVAIGNRLTAAEPGAAHIAFDASCSLSGKPWFESGSTVEIPYAGRGCKRVKFSLTEAGWAAVGLNCGPKRFPFDPCLVHLDVFTVSPHPLDPNGSLRVNWSVPGIYDCMDKRFPADCLFPAVPCTFESVPTFAPRDLLAYLTVEYGYLGRDAMYDSSTGLYVKIPPELRTQIPGAAARWADSAGADAESADVNGSADADEDDPDEE</sequence>
<evidence type="ECO:0000313" key="2">
    <source>
        <dbReference type="EMBL" id="PAA92632.1"/>
    </source>
</evidence>
<dbReference type="PANTHER" id="PTHR43404">
    <property type="entry name" value="LIPOPOLYSACCHARIDE CHOLINEPHOSPHOTRANSFERASE LICD"/>
    <property type="match status" value="1"/>
</dbReference>
<reference evidence="2 3" key="1">
    <citation type="submission" date="2017-06" db="EMBL/GenBank/DDBJ databases">
        <title>A platform for efficient transgenesis in Macrostomum lignano, a flatworm model organism for stem cell research.</title>
        <authorList>
            <person name="Berezikov E."/>
        </authorList>
    </citation>
    <scope>NUCLEOTIDE SEQUENCE [LARGE SCALE GENOMIC DNA]</scope>
    <source>
        <strain evidence="2">DV1</strain>
        <tissue evidence="2">Whole organism</tissue>
    </source>
</reference>
<evidence type="ECO:0000313" key="3">
    <source>
        <dbReference type="Proteomes" id="UP000215902"/>
    </source>
</evidence>
<dbReference type="Proteomes" id="UP000215902">
    <property type="component" value="Unassembled WGS sequence"/>
</dbReference>
<feature type="compositionally biased region" description="Low complexity" evidence="1">
    <location>
        <begin position="302"/>
        <end position="314"/>
    </location>
</feature>
<gene>
    <name evidence="2" type="ORF">BOX15_Mlig001927g3</name>
</gene>
<dbReference type="AlphaFoldDB" id="A0A267H4Z4"/>
<evidence type="ECO:0000256" key="1">
    <source>
        <dbReference type="SAM" id="MobiDB-lite"/>
    </source>
</evidence>
<dbReference type="InterPro" id="IPR052942">
    <property type="entry name" value="LPS_cholinephosphotransferase"/>
</dbReference>
<protein>
    <submittedName>
        <fullName evidence="2">Uncharacterized protein</fullName>
    </submittedName>
</protein>
<comment type="caution">
    <text evidence="2">The sequence shown here is derived from an EMBL/GenBank/DDBJ whole genome shotgun (WGS) entry which is preliminary data.</text>
</comment>
<dbReference type="PANTHER" id="PTHR43404:SF1">
    <property type="entry name" value="MNN4P"/>
    <property type="match status" value="1"/>
</dbReference>
<feature type="region of interest" description="Disordered" evidence="1">
    <location>
        <begin position="302"/>
        <end position="329"/>
    </location>
</feature>
<proteinExistence type="predicted"/>
<organism evidence="2 3">
    <name type="scientific">Macrostomum lignano</name>
    <dbReference type="NCBI Taxonomy" id="282301"/>
    <lineage>
        <taxon>Eukaryota</taxon>
        <taxon>Metazoa</taxon>
        <taxon>Spiralia</taxon>
        <taxon>Lophotrochozoa</taxon>
        <taxon>Platyhelminthes</taxon>
        <taxon>Rhabditophora</taxon>
        <taxon>Macrostomorpha</taxon>
        <taxon>Macrostomida</taxon>
        <taxon>Macrostomidae</taxon>
        <taxon>Macrostomum</taxon>
    </lineage>
</organism>
<keyword evidence="3" id="KW-1185">Reference proteome</keyword>
<feature type="compositionally biased region" description="Acidic residues" evidence="1">
    <location>
        <begin position="320"/>
        <end position="329"/>
    </location>
</feature>
<dbReference type="EMBL" id="NIVC01000042">
    <property type="protein sequence ID" value="PAA92632.1"/>
    <property type="molecule type" value="Genomic_DNA"/>
</dbReference>